<dbReference type="SMART" id="SM00382">
    <property type="entry name" value="AAA"/>
    <property type="match status" value="1"/>
</dbReference>
<dbReference type="PROSITE" id="PS50893">
    <property type="entry name" value="ABC_TRANSPORTER_2"/>
    <property type="match status" value="1"/>
</dbReference>
<dbReference type="InterPro" id="IPR027417">
    <property type="entry name" value="P-loop_NTPase"/>
</dbReference>
<evidence type="ECO:0000313" key="6">
    <source>
        <dbReference type="EMBL" id="KPQ41441.1"/>
    </source>
</evidence>
<dbReference type="PANTHER" id="PTHR43335">
    <property type="entry name" value="ABC TRANSPORTER, ATP-BINDING PROTEIN"/>
    <property type="match status" value="1"/>
</dbReference>
<evidence type="ECO:0000256" key="2">
    <source>
        <dbReference type="ARBA" id="ARBA00022448"/>
    </source>
</evidence>
<dbReference type="Proteomes" id="UP000050360">
    <property type="component" value="Unassembled WGS sequence"/>
</dbReference>
<name>A0A0P7ZD84_9EURY</name>
<dbReference type="PROSITE" id="PS00211">
    <property type="entry name" value="ABC_TRANSPORTER_1"/>
    <property type="match status" value="1"/>
</dbReference>
<reference evidence="6 7" key="1">
    <citation type="submission" date="2015-09" db="EMBL/GenBank/DDBJ databases">
        <title>A metagenomics-based metabolic model of nitrate-dependent anaerobic oxidation of methane by Methanoperedens-like archaea.</title>
        <authorList>
            <person name="Arshad A."/>
            <person name="Speth D.R."/>
            <person name="De Graaf R.M."/>
            <person name="Op Den Camp H.J."/>
            <person name="Jetten M.S."/>
            <person name="Welte C.U."/>
        </authorList>
    </citation>
    <scope>NUCLEOTIDE SEQUENCE [LARGE SCALE GENOMIC DNA]</scope>
</reference>
<organism evidence="6 7">
    <name type="scientific">Candidatus Methanoperedens nitratireducens</name>
    <dbReference type="NCBI Taxonomy" id="1392998"/>
    <lineage>
        <taxon>Archaea</taxon>
        <taxon>Methanobacteriati</taxon>
        <taxon>Methanobacteriota</taxon>
        <taxon>Stenosarchaea group</taxon>
        <taxon>Methanomicrobia</taxon>
        <taxon>Methanosarcinales</taxon>
        <taxon>ANME-2 cluster</taxon>
        <taxon>Candidatus Methanoperedentaceae</taxon>
        <taxon>Candidatus Methanoperedens</taxon>
    </lineage>
</organism>
<feature type="domain" description="ABC transporter" evidence="5">
    <location>
        <begin position="5"/>
        <end position="235"/>
    </location>
</feature>
<comment type="caution">
    <text evidence="6">The sequence shown here is derived from an EMBL/GenBank/DDBJ whole genome shotgun (WGS) entry which is preliminary data.</text>
</comment>
<dbReference type="InterPro" id="IPR003593">
    <property type="entry name" value="AAA+_ATPase"/>
</dbReference>
<evidence type="ECO:0000259" key="5">
    <source>
        <dbReference type="PROSITE" id="PS50893"/>
    </source>
</evidence>
<protein>
    <submittedName>
        <fullName evidence="6">ABC transporter ATP-binding protein</fullName>
    </submittedName>
</protein>
<gene>
    <name evidence="6" type="ORF">MPEBLZ_04016</name>
</gene>
<dbReference type="GO" id="GO:0005524">
    <property type="term" value="F:ATP binding"/>
    <property type="evidence" value="ECO:0007669"/>
    <property type="project" value="UniProtKB-KW"/>
</dbReference>
<keyword evidence="4 6" id="KW-0067">ATP-binding</keyword>
<evidence type="ECO:0000256" key="1">
    <source>
        <dbReference type="ARBA" id="ARBA00005417"/>
    </source>
</evidence>
<dbReference type="GO" id="GO:0016887">
    <property type="term" value="F:ATP hydrolysis activity"/>
    <property type="evidence" value="ECO:0007669"/>
    <property type="project" value="InterPro"/>
</dbReference>
<dbReference type="InterPro" id="IPR003439">
    <property type="entry name" value="ABC_transporter-like_ATP-bd"/>
</dbReference>
<feature type="non-terminal residue" evidence="6">
    <location>
        <position position="275"/>
    </location>
</feature>
<keyword evidence="2" id="KW-0813">Transport</keyword>
<dbReference type="AlphaFoldDB" id="A0A0P7ZD84"/>
<dbReference type="Gene3D" id="3.40.50.300">
    <property type="entry name" value="P-loop containing nucleotide triphosphate hydrolases"/>
    <property type="match status" value="1"/>
</dbReference>
<proteinExistence type="inferred from homology"/>
<evidence type="ECO:0000256" key="4">
    <source>
        <dbReference type="ARBA" id="ARBA00022840"/>
    </source>
</evidence>
<keyword evidence="3" id="KW-0547">Nucleotide-binding</keyword>
<dbReference type="EMBL" id="LKCM01000360">
    <property type="protein sequence ID" value="KPQ41441.1"/>
    <property type="molecule type" value="Genomic_DNA"/>
</dbReference>
<dbReference type="SUPFAM" id="SSF52540">
    <property type="entry name" value="P-loop containing nucleoside triphosphate hydrolases"/>
    <property type="match status" value="1"/>
</dbReference>
<dbReference type="PANTHER" id="PTHR43335:SF4">
    <property type="entry name" value="ABC TRANSPORTER, ATP-BINDING PROTEIN"/>
    <property type="match status" value="1"/>
</dbReference>
<evidence type="ECO:0000313" key="7">
    <source>
        <dbReference type="Proteomes" id="UP000050360"/>
    </source>
</evidence>
<comment type="similarity">
    <text evidence="1">Belongs to the ABC transporter superfamily.</text>
</comment>
<dbReference type="Pfam" id="PF00005">
    <property type="entry name" value="ABC_tran"/>
    <property type="match status" value="1"/>
</dbReference>
<sequence>MTSIITTEGLSKKYGSQFVLNDVSLNVKNKDIYGFLGENGAGKTTTIKLLSGLLISTSGKIIIDDMDMDIESNNIKKIIGLVPQDSSFYDSRNALSHMIYYGRLKGLTKKDALEQSNILLDKVGLKEAMKKNVGYFSHGMKKRLAIAQALLNKPKILILDEPTNGLDPAGTRQIKEILCEFNNNGITIVISSHNLLEIQEICNRVGIIHKGKIIAEDKIETIRHLESNGVVTVGVYNLSHKIINLIESLEFVVKTELKAENILDIFVNSMDDTKP</sequence>
<evidence type="ECO:0000256" key="3">
    <source>
        <dbReference type="ARBA" id="ARBA00022741"/>
    </source>
</evidence>
<dbReference type="InterPro" id="IPR017871">
    <property type="entry name" value="ABC_transporter-like_CS"/>
</dbReference>
<accession>A0A0P7ZD84</accession>